<dbReference type="GO" id="GO:0006888">
    <property type="term" value="P:endoplasmic reticulum to Golgi vesicle-mediated transport"/>
    <property type="evidence" value="ECO:0007669"/>
    <property type="project" value="UniProtKB-UniRule"/>
</dbReference>
<name>A0A1G4KKA5_9SACH</name>
<keyword evidence="4 5" id="KW-0472">Membrane</keyword>
<dbReference type="InterPro" id="IPR039542">
    <property type="entry name" value="Erv_N"/>
</dbReference>
<evidence type="ECO:0000313" key="9">
    <source>
        <dbReference type="Proteomes" id="UP000189911"/>
    </source>
</evidence>
<keyword evidence="2 5" id="KW-0812">Transmembrane</keyword>
<dbReference type="EMBL" id="LT598453">
    <property type="protein sequence ID" value="SCV04872.1"/>
    <property type="molecule type" value="Genomic_DNA"/>
</dbReference>
<dbReference type="GO" id="GO:0005789">
    <property type="term" value="C:endoplasmic reticulum membrane"/>
    <property type="evidence" value="ECO:0007669"/>
    <property type="project" value="UniProtKB-SubCell"/>
</dbReference>
<dbReference type="GO" id="GO:0033116">
    <property type="term" value="C:endoplasmic reticulum-Golgi intermediate compartment membrane"/>
    <property type="evidence" value="ECO:0007669"/>
    <property type="project" value="UniProtKB-SubCell"/>
</dbReference>
<dbReference type="Pfam" id="PF13850">
    <property type="entry name" value="ERGIC_N"/>
    <property type="match status" value="1"/>
</dbReference>
<evidence type="ECO:0000256" key="2">
    <source>
        <dbReference type="ARBA" id="ARBA00022692"/>
    </source>
</evidence>
<feature type="transmembrane region" description="Helical" evidence="5">
    <location>
        <begin position="290"/>
        <end position="309"/>
    </location>
</feature>
<evidence type="ECO:0000256" key="5">
    <source>
        <dbReference type="RuleBase" id="RU369013"/>
    </source>
</evidence>
<keyword evidence="5" id="KW-0333">Golgi apparatus</keyword>
<evidence type="ECO:0000256" key="4">
    <source>
        <dbReference type="ARBA" id="ARBA00023136"/>
    </source>
</evidence>
<accession>A0A1G4KKA5</accession>
<evidence type="ECO:0000313" key="8">
    <source>
        <dbReference type="EMBL" id="SCV04872.1"/>
    </source>
</evidence>
<dbReference type="GO" id="GO:0006890">
    <property type="term" value="P:retrograde vesicle-mediated transport, Golgi to endoplasmic reticulum"/>
    <property type="evidence" value="ECO:0007669"/>
    <property type="project" value="TreeGrafter"/>
</dbReference>
<dbReference type="GO" id="GO:0000139">
    <property type="term" value="C:Golgi membrane"/>
    <property type="evidence" value="ECO:0007669"/>
    <property type="project" value="UniProtKB-SubCell"/>
</dbReference>
<comment type="function">
    <text evidence="5">Plays a role in transport between endoplasmic reticulum and Golgi.</text>
</comment>
<dbReference type="GO" id="GO:0030134">
    <property type="term" value="C:COPII-coated ER to Golgi transport vesicle"/>
    <property type="evidence" value="ECO:0007669"/>
    <property type="project" value="TreeGrafter"/>
</dbReference>
<keyword evidence="3 5" id="KW-1133">Transmembrane helix</keyword>
<keyword evidence="5" id="KW-0813">Transport</keyword>
<protein>
    <recommendedName>
        <fullName evidence="5">Endoplasmic reticulum-Golgi intermediate compartment protein</fullName>
    </recommendedName>
</protein>
<feature type="transmembrane region" description="Helical" evidence="5">
    <location>
        <begin position="29"/>
        <end position="51"/>
    </location>
</feature>
<dbReference type="Proteomes" id="UP000189911">
    <property type="component" value="Chromosome G"/>
</dbReference>
<feature type="domain" description="Endoplasmic reticulum vesicle transporter C-terminal" evidence="6">
    <location>
        <begin position="149"/>
        <end position="302"/>
    </location>
</feature>
<gene>
    <name evidence="8" type="ORF">LANO_0G13278G</name>
</gene>
<feature type="domain" description="Endoplasmic reticulum vesicle transporter N-terminal" evidence="7">
    <location>
        <begin position="4"/>
        <end position="92"/>
    </location>
</feature>
<keyword evidence="5" id="KW-0256">Endoplasmic reticulum</keyword>
<sequence length="340" mass="38596">MAGLRTFDAFPKTDAQHVKKSSKGGFTSILTYLFLAFIAWSEFGSFFGGYIDQQYGVSNNLRETAQINMDIFVHMPCEWLTVLVQDRTGDRKLVQEELSLEDLPFYLPPGTVVDGRNEIRSPGLDEILAEAIPAKFREKLDFSGVADGQEFDGCHIFGSIPVNMVKGSLLITARGYSLGDFRRTPPDLINFSHVVNELSFGDFYPFIDNPLDQLGRLTNDPRTSYHYQTSVVPTTFKKLGAKVDTNQYSLSESEYTVTEFNMRIPGIMITYNFEALSITISDERISFWQFIVRLVAILSFIVYTISWTFRLTDKVLVLVLGPRWSLRYQSDGRQNTGILE</sequence>
<evidence type="ECO:0000259" key="6">
    <source>
        <dbReference type="Pfam" id="PF07970"/>
    </source>
</evidence>
<dbReference type="AlphaFoldDB" id="A0A1G4KKA5"/>
<reference evidence="9" key="1">
    <citation type="submission" date="2016-03" db="EMBL/GenBank/DDBJ databases">
        <authorList>
            <person name="Devillers Hugo."/>
        </authorList>
    </citation>
    <scope>NUCLEOTIDE SEQUENCE [LARGE SCALE GENOMIC DNA]</scope>
</reference>
<keyword evidence="5" id="KW-0931">ER-Golgi transport</keyword>
<dbReference type="Pfam" id="PF07970">
    <property type="entry name" value="COPIIcoated_ERV"/>
    <property type="match status" value="1"/>
</dbReference>
<dbReference type="PANTHER" id="PTHR10984:SF81">
    <property type="entry name" value="ER-DERIVED VESICLES PROTEIN ERV41"/>
    <property type="match status" value="1"/>
</dbReference>
<evidence type="ECO:0000259" key="7">
    <source>
        <dbReference type="Pfam" id="PF13850"/>
    </source>
</evidence>
<dbReference type="InterPro" id="IPR045888">
    <property type="entry name" value="Erv"/>
</dbReference>
<dbReference type="OrthoDB" id="5541786at2759"/>
<evidence type="ECO:0000256" key="3">
    <source>
        <dbReference type="ARBA" id="ARBA00022989"/>
    </source>
</evidence>
<comment type="subcellular location">
    <subcellularLocation>
        <location evidence="5">Endoplasmic reticulum membrane</location>
        <topology evidence="5">Multi-pass membrane protein</topology>
    </subcellularLocation>
    <subcellularLocation>
        <location evidence="5">Endoplasmic reticulum-Golgi intermediate compartment membrane</location>
        <topology evidence="5">Multi-pass membrane protein</topology>
    </subcellularLocation>
    <subcellularLocation>
        <location evidence="5">Golgi apparatus membrane</location>
        <topology evidence="5">Multi-pass membrane protein</topology>
    </subcellularLocation>
    <subcellularLocation>
        <location evidence="1">Membrane</location>
    </subcellularLocation>
</comment>
<proteinExistence type="inferred from homology"/>
<dbReference type="InterPro" id="IPR012936">
    <property type="entry name" value="Erv_C"/>
</dbReference>
<organism evidence="8 9">
    <name type="scientific">Lachancea nothofagi CBS 11611</name>
    <dbReference type="NCBI Taxonomy" id="1266666"/>
    <lineage>
        <taxon>Eukaryota</taxon>
        <taxon>Fungi</taxon>
        <taxon>Dikarya</taxon>
        <taxon>Ascomycota</taxon>
        <taxon>Saccharomycotina</taxon>
        <taxon>Saccharomycetes</taxon>
        <taxon>Saccharomycetales</taxon>
        <taxon>Saccharomycetaceae</taxon>
        <taxon>Lachancea</taxon>
    </lineage>
</organism>
<dbReference type="PANTHER" id="PTHR10984">
    <property type="entry name" value="ENDOPLASMIC RETICULUM-GOLGI INTERMEDIATE COMPARTMENT PROTEIN"/>
    <property type="match status" value="1"/>
</dbReference>
<keyword evidence="9" id="KW-1185">Reference proteome</keyword>
<evidence type="ECO:0000256" key="1">
    <source>
        <dbReference type="ARBA" id="ARBA00004370"/>
    </source>
</evidence>
<comment type="similarity">
    <text evidence="5">Belongs to the ERGIC family.</text>
</comment>